<accession>A0A137NXN8</accession>
<sequence length="453" mass="53465">MEVNKQKIHWELVFFIREFKEYVDINDLIELSLTSKLIRLKLSSTLFSCIEFNNQNLSMRSNYFANEEDKWQMKNRSIMKKFKSYSKRVFDRNSEFKSSIIDPFVNDIQLELGAYQEHVKEIKFLSLEKPCYYIFPISQIFTSLTKLTLFDVYINLNGFINAMKALENLKKLNLNLVAFEKLSRSVSYNEDIFSQSLSELNIDNCTISSSMLPNKPLKYLFDMNLEHSQFAIQFKPSFLPNLKALSLKSNDFPSYYINLWLAMNPHLLDIRFNIVNPREIELDLIAQNNTLQSLEIEFLLHEYYITSLDTPLLISIQYLNIRKIRARCPIVKELIFSCPNITKLELELMYYNEEYITDLESRLHNLKSLSLNLCELTETKFKIPKLVHTNCLNIILSTNSVEEFILPSENNLLIISISYTYKVVDIAEFREIHKFYANWNIDQKNDNILFTPN</sequence>
<evidence type="ECO:0008006" key="3">
    <source>
        <dbReference type="Google" id="ProtNLM"/>
    </source>
</evidence>
<dbReference type="InterPro" id="IPR032675">
    <property type="entry name" value="LRR_dom_sf"/>
</dbReference>
<dbReference type="AlphaFoldDB" id="A0A137NXN8"/>
<dbReference type="SUPFAM" id="SSF52058">
    <property type="entry name" value="L domain-like"/>
    <property type="match status" value="1"/>
</dbReference>
<proteinExistence type="predicted"/>
<reference evidence="1 2" key="1">
    <citation type="journal article" date="2015" name="Genome Biol. Evol.">
        <title>Phylogenomic analyses indicate that early fungi evolved digesting cell walls of algal ancestors of land plants.</title>
        <authorList>
            <person name="Chang Y."/>
            <person name="Wang S."/>
            <person name="Sekimoto S."/>
            <person name="Aerts A.L."/>
            <person name="Choi C."/>
            <person name="Clum A."/>
            <person name="LaButti K.M."/>
            <person name="Lindquist E.A."/>
            <person name="Yee Ngan C."/>
            <person name="Ohm R.A."/>
            <person name="Salamov A.A."/>
            <person name="Grigoriev I.V."/>
            <person name="Spatafora J.W."/>
            <person name="Berbee M.L."/>
        </authorList>
    </citation>
    <scope>NUCLEOTIDE SEQUENCE [LARGE SCALE GENOMIC DNA]</scope>
    <source>
        <strain evidence="1 2">NRRL 28638</strain>
    </source>
</reference>
<evidence type="ECO:0000313" key="1">
    <source>
        <dbReference type="EMBL" id="KXN67431.1"/>
    </source>
</evidence>
<dbReference type="EMBL" id="KQ964636">
    <property type="protein sequence ID" value="KXN67431.1"/>
    <property type="molecule type" value="Genomic_DNA"/>
</dbReference>
<evidence type="ECO:0000313" key="2">
    <source>
        <dbReference type="Proteomes" id="UP000070444"/>
    </source>
</evidence>
<dbReference type="Proteomes" id="UP000070444">
    <property type="component" value="Unassembled WGS sequence"/>
</dbReference>
<keyword evidence="2" id="KW-1185">Reference proteome</keyword>
<name>A0A137NXN8_CONC2</name>
<gene>
    <name evidence="1" type="ORF">CONCODRAFT_10479</name>
</gene>
<dbReference type="Gene3D" id="3.80.10.10">
    <property type="entry name" value="Ribonuclease Inhibitor"/>
    <property type="match status" value="1"/>
</dbReference>
<organism evidence="1 2">
    <name type="scientific">Conidiobolus coronatus (strain ATCC 28846 / CBS 209.66 / NRRL 28638)</name>
    <name type="common">Delacroixia coronata</name>
    <dbReference type="NCBI Taxonomy" id="796925"/>
    <lineage>
        <taxon>Eukaryota</taxon>
        <taxon>Fungi</taxon>
        <taxon>Fungi incertae sedis</taxon>
        <taxon>Zoopagomycota</taxon>
        <taxon>Entomophthoromycotina</taxon>
        <taxon>Entomophthoromycetes</taxon>
        <taxon>Entomophthorales</taxon>
        <taxon>Ancylistaceae</taxon>
        <taxon>Conidiobolus</taxon>
    </lineage>
</organism>
<protein>
    <recommendedName>
        <fullName evidence="3">F-box domain-containing protein</fullName>
    </recommendedName>
</protein>